<dbReference type="InterPro" id="IPR012349">
    <property type="entry name" value="Split_barrel_FMN-bd"/>
</dbReference>
<evidence type="ECO:0000313" key="2">
    <source>
        <dbReference type="EMBL" id="SHH10090.1"/>
    </source>
</evidence>
<dbReference type="STRING" id="634436.SAMN05216361_3775"/>
<dbReference type="PANTHER" id="PTHR28243:SF1">
    <property type="entry name" value="PYRIDOXAMINE 5'-PHOSPHATE OXIDASE ALR4036 FAMILY FMN-BINDING DOMAIN-CONTAINING PROTEIN"/>
    <property type="match status" value="1"/>
</dbReference>
<dbReference type="PANTHER" id="PTHR28243">
    <property type="entry name" value="AGL049CP"/>
    <property type="match status" value="1"/>
</dbReference>
<dbReference type="EMBL" id="FQWD01000006">
    <property type="protein sequence ID" value="SHH10090.1"/>
    <property type="molecule type" value="Genomic_DNA"/>
</dbReference>
<gene>
    <name evidence="2" type="ORF">SAMN05216361_3775</name>
</gene>
<feature type="domain" description="Pyridoxamine 5'-phosphate oxidase Alr4036 family FMN-binding" evidence="1">
    <location>
        <begin position="2"/>
        <end position="91"/>
    </location>
</feature>
<dbReference type="GO" id="GO:0010181">
    <property type="term" value="F:FMN binding"/>
    <property type="evidence" value="ECO:0007669"/>
    <property type="project" value="InterPro"/>
</dbReference>
<dbReference type="RefSeq" id="WP_073324716.1">
    <property type="nucleotide sequence ID" value="NZ_FQWD01000006.1"/>
</dbReference>
<evidence type="ECO:0000259" key="1">
    <source>
        <dbReference type="Pfam" id="PF12766"/>
    </source>
</evidence>
<evidence type="ECO:0000313" key="3">
    <source>
        <dbReference type="Proteomes" id="UP000184520"/>
    </source>
</evidence>
<dbReference type="InterPro" id="IPR024624">
    <property type="entry name" value="Pyridox_Oxase_Alr4036_FMN-bd"/>
</dbReference>
<organism evidence="2 3">
    <name type="scientific">Marisediminitalea aggregata</name>
    <dbReference type="NCBI Taxonomy" id="634436"/>
    <lineage>
        <taxon>Bacteria</taxon>
        <taxon>Pseudomonadati</taxon>
        <taxon>Pseudomonadota</taxon>
        <taxon>Gammaproteobacteria</taxon>
        <taxon>Alteromonadales</taxon>
        <taxon>Alteromonadaceae</taxon>
        <taxon>Marisediminitalea</taxon>
    </lineage>
</organism>
<reference evidence="3" key="1">
    <citation type="submission" date="2016-11" db="EMBL/GenBank/DDBJ databases">
        <authorList>
            <person name="Varghese N."/>
            <person name="Submissions S."/>
        </authorList>
    </citation>
    <scope>NUCLEOTIDE SEQUENCE [LARGE SCALE GENOMIC DNA]</scope>
    <source>
        <strain evidence="3">CGMCC 1.8995</strain>
    </source>
</reference>
<dbReference type="OrthoDB" id="5736591at2"/>
<dbReference type="SUPFAM" id="SSF50475">
    <property type="entry name" value="FMN-binding split barrel"/>
    <property type="match status" value="1"/>
</dbReference>
<proteinExistence type="predicted"/>
<dbReference type="AlphaFoldDB" id="A0A1M5Q834"/>
<keyword evidence="3" id="KW-1185">Reference proteome</keyword>
<accession>A0A1M5Q834</accession>
<name>A0A1M5Q834_9ALTE</name>
<sequence length="187" mass="21763">MSVWRQRLVKSLYQTRSTPESRYFQLATQSPDGSLHNRTVVCRGLDENRDALWLITDTRSQKWQDLQHNPHAAVCWYIAKTREQYRFTVSCALLTMESDEALCKQHWERLSEPAKAQFLWGKPGELRANPEQALVAEQTATDKPPSQFGVVRLDISNVDYLSLKGNPQTRERYRLDGEQWQLETIIP</sequence>
<dbReference type="Pfam" id="PF12766">
    <property type="entry name" value="Pyridox_oxase_2"/>
    <property type="match status" value="1"/>
</dbReference>
<dbReference type="Gene3D" id="2.30.110.10">
    <property type="entry name" value="Electron Transport, Fmn-binding Protein, Chain A"/>
    <property type="match status" value="1"/>
</dbReference>
<protein>
    <submittedName>
        <fullName evidence="2">PPOX class probable FMN-dependent enzyme, alr4036 family</fullName>
    </submittedName>
</protein>
<dbReference type="Proteomes" id="UP000184520">
    <property type="component" value="Unassembled WGS sequence"/>
</dbReference>